<evidence type="ECO:0000256" key="1">
    <source>
        <dbReference type="SAM" id="MobiDB-lite"/>
    </source>
</evidence>
<keyword evidence="4" id="KW-1185">Reference proteome</keyword>
<dbReference type="Proteomes" id="UP000255264">
    <property type="component" value="Unassembled WGS sequence"/>
</dbReference>
<evidence type="ECO:0000256" key="2">
    <source>
        <dbReference type="SAM" id="SignalP"/>
    </source>
</evidence>
<feature type="signal peptide" evidence="2">
    <location>
        <begin position="1"/>
        <end position="23"/>
    </location>
</feature>
<protein>
    <submittedName>
        <fullName evidence="3">Uncharacterized protein</fullName>
    </submittedName>
</protein>
<evidence type="ECO:0000313" key="3">
    <source>
        <dbReference type="EMBL" id="STO93761.1"/>
    </source>
</evidence>
<keyword evidence="2" id="KW-0732">Signal</keyword>
<name>A0A377IZR9_9PAST</name>
<sequence>MKKISTLISAPLLALLVAANVHAVENKAAALKPAATESQQNKQPQQPQQNQQAKMPKSIDQVLSIKTLGREMVINDKGQALALFKFTVTNIGELPISSIEWLGAYVNKRQVVYSQDMQINMQAPLMPNASFNINFQIPFLQIEEKHRAVFMDSQSQIKVFPIDRRIQFANKQSLSD</sequence>
<dbReference type="EMBL" id="UGHS01000004">
    <property type="protein sequence ID" value="STO93761.1"/>
    <property type="molecule type" value="Genomic_DNA"/>
</dbReference>
<accession>A0A377IZR9</accession>
<dbReference type="OrthoDB" id="5677821at2"/>
<feature type="region of interest" description="Disordered" evidence="1">
    <location>
        <begin position="32"/>
        <end position="58"/>
    </location>
</feature>
<evidence type="ECO:0000313" key="4">
    <source>
        <dbReference type="Proteomes" id="UP000255264"/>
    </source>
</evidence>
<reference evidence="3 4" key="1">
    <citation type="submission" date="2018-06" db="EMBL/GenBank/DDBJ databases">
        <authorList>
            <consortium name="Pathogen Informatics"/>
            <person name="Doyle S."/>
        </authorList>
    </citation>
    <scope>NUCLEOTIDE SEQUENCE [LARGE SCALE GENOMIC DNA]</scope>
    <source>
        <strain evidence="3 4">NCTC13335</strain>
    </source>
</reference>
<feature type="chain" id="PRO_5016969751" evidence="2">
    <location>
        <begin position="24"/>
        <end position="176"/>
    </location>
</feature>
<proteinExistence type="predicted"/>
<gene>
    <name evidence="3" type="ORF">NCTC13335_01673</name>
</gene>
<organism evidence="3 4">
    <name type="scientific">Haemophilus pittmaniae</name>
    <dbReference type="NCBI Taxonomy" id="249188"/>
    <lineage>
        <taxon>Bacteria</taxon>
        <taxon>Pseudomonadati</taxon>
        <taxon>Pseudomonadota</taxon>
        <taxon>Gammaproteobacteria</taxon>
        <taxon>Pasteurellales</taxon>
        <taxon>Pasteurellaceae</taxon>
        <taxon>Haemophilus</taxon>
    </lineage>
</organism>
<dbReference type="AlphaFoldDB" id="A0A377IZR9"/>
<feature type="compositionally biased region" description="Low complexity" evidence="1">
    <location>
        <begin position="39"/>
        <end position="52"/>
    </location>
</feature>
<dbReference type="RefSeq" id="WP_007243368.1">
    <property type="nucleotide sequence ID" value="NZ_LT906463.1"/>
</dbReference>